<dbReference type="PANTHER" id="PTHR12864">
    <property type="entry name" value="RAN BINDING PROTEIN 9-RELATED"/>
    <property type="match status" value="1"/>
</dbReference>
<accession>A0A914H6Y6</accession>
<evidence type="ECO:0000256" key="1">
    <source>
        <dbReference type="SAM" id="Coils"/>
    </source>
</evidence>
<dbReference type="SUPFAM" id="SSF49899">
    <property type="entry name" value="Concanavalin A-like lectins/glucanases"/>
    <property type="match status" value="1"/>
</dbReference>
<dbReference type="AlphaFoldDB" id="A0A914H6Y6"/>
<dbReference type="Pfam" id="PF00622">
    <property type="entry name" value="SPRY"/>
    <property type="match status" value="1"/>
</dbReference>
<organism evidence="3 4">
    <name type="scientific">Globodera rostochiensis</name>
    <name type="common">Golden nematode worm</name>
    <name type="synonym">Heterodera rostochiensis</name>
    <dbReference type="NCBI Taxonomy" id="31243"/>
    <lineage>
        <taxon>Eukaryota</taxon>
        <taxon>Metazoa</taxon>
        <taxon>Ecdysozoa</taxon>
        <taxon>Nematoda</taxon>
        <taxon>Chromadorea</taxon>
        <taxon>Rhabditida</taxon>
        <taxon>Tylenchina</taxon>
        <taxon>Tylenchomorpha</taxon>
        <taxon>Tylenchoidea</taxon>
        <taxon>Heteroderidae</taxon>
        <taxon>Heteroderinae</taxon>
        <taxon>Globodera</taxon>
    </lineage>
</organism>
<dbReference type="InterPro" id="IPR013320">
    <property type="entry name" value="ConA-like_dom_sf"/>
</dbReference>
<dbReference type="SMART" id="SM00449">
    <property type="entry name" value="SPRY"/>
    <property type="match status" value="1"/>
</dbReference>
<keyword evidence="1" id="KW-0175">Coiled coil</keyword>
<sequence length="331" mass="37588">MSISPESTTNGGDITADQEHWWPIFEELHGLKDRIKIVLLECEQLFNSLTSSSVDSDFVEQNENVTVEQLLRAKIEELERKQKADQEEHRAKIDEATKAKVAAEWEHQQLVKEHTALQTKMVEYQKQQNIVDLQKTVSVLNDTINGNGLTTQNRWNSAECARGLTLSGPKRLSAQHTGGSHRLTRSVRSERPIPKWGSGIFYYEVTILVKEGSIHIGLATRETPLDRWVGRYKGTYGYDSNARFWGHEVEGCSHSFERPYIRGKPEFEEGNVIGCGVDLATRQIIYTKNGERLETTGLLVDSAATLFPCVTLHDYDDKIEANFGPNFEFKF</sequence>
<dbReference type="PROSITE" id="PS50188">
    <property type="entry name" value="B302_SPRY"/>
    <property type="match status" value="1"/>
</dbReference>
<dbReference type="Proteomes" id="UP000887572">
    <property type="component" value="Unplaced"/>
</dbReference>
<reference evidence="4" key="1">
    <citation type="submission" date="2022-11" db="UniProtKB">
        <authorList>
            <consortium name="WormBaseParasite"/>
        </authorList>
    </citation>
    <scope>IDENTIFICATION</scope>
</reference>
<evidence type="ECO:0000313" key="4">
    <source>
        <dbReference type="WBParaSite" id="Gr19_v10_g14392.t1"/>
    </source>
</evidence>
<dbReference type="Gene3D" id="2.60.120.920">
    <property type="match status" value="1"/>
</dbReference>
<dbReference type="InterPro" id="IPR003877">
    <property type="entry name" value="SPRY_dom"/>
</dbReference>
<keyword evidence="3" id="KW-1185">Reference proteome</keyword>
<dbReference type="WBParaSite" id="Gr19_v10_g14392.t1">
    <property type="protein sequence ID" value="Gr19_v10_g14392.t1"/>
    <property type="gene ID" value="Gr19_v10_g14392"/>
</dbReference>
<dbReference type="InterPro" id="IPR044736">
    <property type="entry name" value="Gid1/RanBPM/SPLA_SPRY"/>
</dbReference>
<evidence type="ECO:0000313" key="3">
    <source>
        <dbReference type="Proteomes" id="UP000887572"/>
    </source>
</evidence>
<dbReference type="InterPro" id="IPR001870">
    <property type="entry name" value="B30.2/SPRY"/>
</dbReference>
<evidence type="ECO:0000259" key="2">
    <source>
        <dbReference type="PROSITE" id="PS50188"/>
    </source>
</evidence>
<dbReference type="InterPro" id="IPR043136">
    <property type="entry name" value="B30.2/SPRY_sf"/>
</dbReference>
<dbReference type="InterPro" id="IPR050618">
    <property type="entry name" value="Ubq-SigPath_Reg"/>
</dbReference>
<feature type="coiled-coil region" evidence="1">
    <location>
        <begin position="67"/>
        <end position="127"/>
    </location>
</feature>
<dbReference type="CDD" id="cd12885">
    <property type="entry name" value="SPRY_RanBP_like"/>
    <property type="match status" value="1"/>
</dbReference>
<protein>
    <submittedName>
        <fullName evidence="4">B30.2/SPRY domain-containing protein</fullName>
    </submittedName>
</protein>
<name>A0A914H6Y6_GLORO</name>
<proteinExistence type="predicted"/>
<feature type="domain" description="B30.2/SPRY" evidence="2">
    <location>
        <begin position="123"/>
        <end position="328"/>
    </location>
</feature>